<reference evidence="2 3" key="1">
    <citation type="submission" date="2022-04" db="EMBL/GenBank/DDBJ databases">
        <title>Paracoccus sp. YLB-12 draft genome sequence.</title>
        <authorList>
            <person name="Yu L."/>
        </authorList>
    </citation>
    <scope>NUCLEOTIDE SEQUENCE [LARGE SCALE GENOMIC DNA]</scope>
    <source>
        <strain evidence="2 3">YLB-12</strain>
    </source>
</reference>
<sequence>MMKLAIPTLTAVCFVVAGCASMDQPPMPASGAANGWPTAPALGPDQYALRDLSALNLTGAEMLPEAAAAIQQQLGSSEPVEGNYAETLNAYDRGDGHGAIVLTMSGLPDDSVKAEQHVIEFTLRPDPQVEGRVLAVAEGYGTRQQCYRAADPEAWTNQPCP</sequence>
<dbReference type="Proteomes" id="UP001320702">
    <property type="component" value="Unassembled WGS sequence"/>
</dbReference>
<evidence type="ECO:0000313" key="3">
    <source>
        <dbReference type="Proteomes" id="UP001320702"/>
    </source>
</evidence>
<evidence type="ECO:0000313" key="2">
    <source>
        <dbReference type="EMBL" id="MCT4332442.1"/>
    </source>
</evidence>
<keyword evidence="1" id="KW-0732">Signal</keyword>
<organism evidence="2 3">
    <name type="scientific">Paracoccus maritimus</name>
    <dbReference type="NCBI Taxonomy" id="2933292"/>
    <lineage>
        <taxon>Bacteria</taxon>
        <taxon>Pseudomonadati</taxon>
        <taxon>Pseudomonadota</taxon>
        <taxon>Alphaproteobacteria</taxon>
        <taxon>Rhodobacterales</taxon>
        <taxon>Paracoccaceae</taxon>
        <taxon>Paracoccus</taxon>
    </lineage>
</organism>
<name>A0ABT2K7C6_9RHOB</name>
<evidence type="ECO:0008006" key="4">
    <source>
        <dbReference type="Google" id="ProtNLM"/>
    </source>
</evidence>
<comment type="caution">
    <text evidence="2">The sequence shown here is derived from an EMBL/GenBank/DDBJ whole genome shotgun (WGS) entry which is preliminary data.</text>
</comment>
<protein>
    <recommendedName>
        <fullName evidence="4">Lipoprotein</fullName>
    </recommendedName>
</protein>
<gene>
    <name evidence="2" type="ORF">MU516_06125</name>
</gene>
<dbReference type="PROSITE" id="PS51257">
    <property type="entry name" value="PROKAR_LIPOPROTEIN"/>
    <property type="match status" value="1"/>
</dbReference>
<evidence type="ECO:0000256" key="1">
    <source>
        <dbReference type="SAM" id="SignalP"/>
    </source>
</evidence>
<accession>A0ABT2K7C6</accession>
<keyword evidence="3" id="KW-1185">Reference proteome</keyword>
<proteinExistence type="predicted"/>
<feature type="chain" id="PRO_5045956792" description="Lipoprotein" evidence="1">
    <location>
        <begin position="23"/>
        <end position="161"/>
    </location>
</feature>
<dbReference type="EMBL" id="JANAVZ010000003">
    <property type="protein sequence ID" value="MCT4332442.1"/>
    <property type="molecule type" value="Genomic_DNA"/>
</dbReference>
<feature type="signal peptide" evidence="1">
    <location>
        <begin position="1"/>
        <end position="22"/>
    </location>
</feature>